<dbReference type="EMBL" id="UZAF01016838">
    <property type="protein sequence ID" value="VDO34562.1"/>
    <property type="molecule type" value="Genomic_DNA"/>
</dbReference>
<evidence type="ECO:0000313" key="1">
    <source>
        <dbReference type="EMBL" id="VDO34562.1"/>
    </source>
</evidence>
<keyword evidence="2" id="KW-1185">Reference proteome</keyword>
<protein>
    <submittedName>
        <fullName evidence="3">COMM domain-containing protein</fullName>
    </submittedName>
</protein>
<reference evidence="3" key="1">
    <citation type="submission" date="2017-02" db="UniProtKB">
        <authorList>
            <consortium name="WormBaseParasite"/>
        </authorList>
    </citation>
    <scope>IDENTIFICATION</scope>
</reference>
<sequence>MLATNSSIDFRQRYQHRLHLLHSYNQSSYASWSYQFSKEILRNITSKISTLPELLDGLNEAIEEFEKSDDYTTEHQLSTCDQEMLNTVAFGVIKSTERAGNVHASLLDYHQLPLSFVLNTKDKITVSTSPLTLNALDENTLRSLDIRLETLTALRRVTPLP</sequence>
<organism evidence="3">
    <name type="scientific">Haemonchus placei</name>
    <name type="common">Barber's pole worm</name>
    <dbReference type="NCBI Taxonomy" id="6290"/>
    <lineage>
        <taxon>Eukaryota</taxon>
        <taxon>Metazoa</taxon>
        <taxon>Ecdysozoa</taxon>
        <taxon>Nematoda</taxon>
        <taxon>Chromadorea</taxon>
        <taxon>Rhabditida</taxon>
        <taxon>Rhabditina</taxon>
        <taxon>Rhabditomorpha</taxon>
        <taxon>Strongyloidea</taxon>
        <taxon>Trichostrongylidae</taxon>
        <taxon>Haemonchus</taxon>
    </lineage>
</organism>
<name>A0A0N4WCS8_HAEPC</name>
<dbReference type="WBParaSite" id="HPLM_0000834401-mRNA-1">
    <property type="protein sequence ID" value="HPLM_0000834401-mRNA-1"/>
    <property type="gene ID" value="HPLM_0000834401"/>
</dbReference>
<evidence type="ECO:0000313" key="2">
    <source>
        <dbReference type="Proteomes" id="UP000268014"/>
    </source>
</evidence>
<gene>
    <name evidence="1" type="ORF">HPLM_LOCUS8336</name>
</gene>
<proteinExistence type="predicted"/>
<dbReference type="Proteomes" id="UP000268014">
    <property type="component" value="Unassembled WGS sequence"/>
</dbReference>
<evidence type="ECO:0000313" key="3">
    <source>
        <dbReference type="WBParaSite" id="HPLM_0000834401-mRNA-1"/>
    </source>
</evidence>
<dbReference type="AlphaFoldDB" id="A0A0N4WCS8"/>
<accession>A0A0N4WCS8</accession>
<reference evidence="1 2" key="2">
    <citation type="submission" date="2018-11" db="EMBL/GenBank/DDBJ databases">
        <authorList>
            <consortium name="Pathogen Informatics"/>
        </authorList>
    </citation>
    <scope>NUCLEOTIDE SEQUENCE [LARGE SCALE GENOMIC DNA]</scope>
    <source>
        <strain evidence="1 2">MHpl1</strain>
    </source>
</reference>